<name>A0A1B6CAM2_9HEMI</name>
<dbReference type="EMBL" id="GEDC01007920">
    <property type="protein sequence ID" value="JAS29378.1"/>
    <property type="molecule type" value="Transcribed_RNA"/>
</dbReference>
<gene>
    <name evidence="4" type="ORF">g.38435</name>
    <name evidence="2" type="ORF">g.38437</name>
    <name evidence="3" type="ORF">g.38438</name>
</gene>
<feature type="signal peptide" evidence="1">
    <location>
        <begin position="1"/>
        <end position="21"/>
    </location>
</feature>
<dbReference type="EMBL" id="GEDC01027008">
    <property type="protein sequence ID" value="JAS10290.1"/>
    <property type="molecule type" value="Transcribed_RNA"/>
</dbReference>
<sequence>MLRMIKTFIIIVAVFTAVTIGTTPQNDTDQIEHVTLNRTNARLRTNKPINVTQTHVFQTYEEIFGVNRTVLNLELQEKINASKDIAKLLGPLITLKTKLEPKLEMFKNITKHEIDVIKVALKIMKAMHYQTFQPTFEKVTNLLRNYKFLIEEKYEDIYTEIEMYTKFLREIAETKEQLLLEGVFRQSI</sequence>
<organism evidence="2">
    <name type="scientific">Clastoptera arizonana</name>
    <name type="common">Arizona spittle bug</name>
    <dbReference type="NCBI Taxonomy" id="38151"/>
    <lineage>
        <taxon>Eukaryota</taxon>
        <taxon>Metazoa</taxon>
        <taxon>Ecdysozoa</taxon>
        <taxon>Arthropoda</taxon>
        <taxon>Hexapoda</taxon>
        <taxon>Insecta</taxon>
        <taxon>Pterygota</taxon>
        <taxon>Neoptera</taxon>
        <taxon>Paraneoptera</taxon>
        <taxon>Hemiptera</taxon>
        <taxon>Auchenorrhyncha</taxon>
        <taxon>Cercopoidea</taxon>
        <taxon>Clastopteridae</taxon>
        <taxon>Clastoptera</taxon>
    </lineage>
</organism>
<dbReference type="AlphaFoldDB" id="A0A1B6CAM2"/>
<evidence type="ECO:0000313" key="4">
    <source>
        <dbReference type="EMBL" id="JAS34958.1"/>
    </source>
</evidence>
<protein>
    <submittedName>
        <fullName evidence="2">Uncharacterized protein</fullName>
    </submittedName>
</protein>
<dbReference type="EMBL" id="GEDC01002340">
    <property type="protein sequence ID" value="JAS34958.1"/>
    <property type="molecule type" value="Transcribed_RNA"/>
</dbReference>
<evidence type="ECO:0000313" key="3">
    <source>
        <dbReference type="EMBL" id="JAS29378.1"/>
    </source>
</evidence>
<proteinExistence type="predicted"/>
<feature type="chain" id="PRO_5008580261" evidence="1">
    <location>
        <begin position="22"/>
        <end position="188"/>
    </location>
</feature>
<keyword evidence="1" id="KW-0732">Signal</keyword>
<reference evidence="2" key="1">
    <citation type="submission" date="2015-12" db="EMBL/GenBank/DDBJ databases">
        <title>De novo transcriptome assembly of four potential Pierce s Disease insect vectors from Arizona vineyards.</title>
        <authorList>
            <person name="Tassone E.E."/>
        </authorList>
    </citation>
    <scope>NUCLEOTIDE SEQUENCE</scope>
</reference>
<evidence type="ECO:0000256" key="1">
    <source>
        <dbReference type="SAM" id="SignalP"/>
    </source>
</evidence>
<accession>A0A1B6CAM2</accession>
<evidence type="ECO:0000313" key="2">
    <source>
        <dbReference type="EMBL" id="JAS10290.1"/>
    </source>
</evidence>